<gene>
    <name evidence="1" type="ORF">MICAG_1380007</name>
</gene>
<sequence>MGADQVLIDERRGRRIAARLNLRYTGILADRGTRHLKALSTKVFRLLSYK</sequence>
<accession>I4HHI5</accession>
<dbReference type="EMBL" id="CAIN01000044">
    <property type="protein sequence ID" value="CCI21509.1"/>
    <property type="molecule type" value="Genomic_DNA"/>
</dbReference>
<reference evidence="1 2" key="1">
    <citation type="submission" date="2012-04" db="EMBL/GenBank/DDBJ databases">
        <authorList>
            <person name="Genoscope - CEA"/>
        </authorList>
    </citation>
    <scope>NUCLEOTIDE SEQUENCE [LARGE SCALE GENOMIC DNA]</scope>
    <source>
        <strain evidence="1 2">9808</strain>
    </source>
</reference>
<dbReference type="Proteomes" id="UP000005291">
    <property type="component" value="Unassembled WGS sequence"/>
</dbReference>
<dbReference type="AlphaFoldDB" id="I4HHI5"/>
<organism evidence="1 2">
    <name type="scientific">Microcystis aeruginosa PCC 9808</name>
    <dbReference type="NCBI Taxonomy" id="1160284"/>
    <lineage>
        <taxon>Bacteria</taxon>
        <taxon>Bacillati</taxon>
        <taxon>Cyanobacteriota</taxon>
        <taxon>Cyanophyceae</taxon>
        <taxon>Oscillatoriophycideae</taxon>
        <taxon>Chroococcales</taxon>
        <taxon>Microcystaceae</taxon>
        <taxon>Microcystis</taxon>
    </lineage>
</organism>
<proteinExistence type="predicted"/>
<comment type="caution">
    <text evidence="1">The sequence shown here is derived from an EMBL/GenBank/DDBJ whole genome shotgun (WGS) entry which is preliminary data.</text>
</comment>
<dbReference type="HOGENOM" id="CLU_3119773_0_0_3"/>
<evidence type="ECO:0000313" key="2">
    <source>
        <dbReference type="Proteomes" id="UP000005291"/>
    </source>
</evidence>
<protein>
    <submittedName>
        <fullName evidence="1">Uncharacterized protein</fullName>
    </submittedName>
</protein>
<name>I4HHI5_MICAE</name>
<evidence type="ECO:0000313" key="1">
    <source>
        <dbReference type="EMBL" id="CCI21509.1"/>
    </source>
</evidence>